<dbReference type="AlphaFoldDB" id="A0A085VSK9"/>
<evidence type="ECO:0000259" key="7">
    <source>
        <dbReference type="Pfam" id="PF17785"/>
    </source>
</evidence>
<evidence type="ECO:0000313" key="8">
    <source>
        <dbReference type="EMBL" id="KFE58422.1"/>
    </source>
</evidence>
<dbReference type="Gene3D" id="3.30.750.80">
    <property type="entry name" value="RNA methyltransferase domain (HRMD) like"/>
    <property type="match status" value="1"/>
</dbReference>
<evidence type="ECO:0000256" key="4">
    <source>
        <dbReference type="ARBA" id="ARBA00022679"/>
    </source>
</evidence>
<dbReference type="InterPro" id="IPR036974">
    <property type="entry name" value="PUA_sf"/>
</dbReference>
<sequence>MVRVTDGRGWFIGKAFYSKHSKISLRWLSYEDIPVDVDFFRQRLVSADALRRKALPGERTYRVVHGEADQLPGLVVDRYGDYLSVQFLVPAMEARKELITDLLTELFSPRAIVNRSDVGVRALEGLQPEKTVLRGELPGPVSFDEGLVRMRADLLEGQKTGAFLDQRENHVMASQYAFGEALDCFSYVGGFALQLATRAQRVTAVEISEAASAQLRDNAAANRLTNLDVVVANAFDFLRDSVDEGKRYDTIVLDPPSFAKNKDAVAAALRGYKEINLRAMQLLRPGGYLISASCTYHVDEQAFEDMLASAAADARRRVQIIERRGAGKDHPVLLNLRETRYLKCFVLRVL</sequence>
<dbReference type="Proteomes" id="UP000028725">
    <property type="component" value="Unassembled WGS sequence"/>
</dbReference>
<dbReference type="EMBL" id="JMCB01000029">
    <property type="protein sequence ID" value="KFE60660.1"/>
    <property type="molecule type" value="Genomic_DNA"/>
</dbReference>
<dbReference type="Gene3D" id="2.30.130.10">
    <property type="entry name" value="PUA domain"/>
    <property type="match status" value="1"/>
</dbReference>
<evidence type="ECO:0000313" key="9">
    <source>
        <dbReference type="EMBL" id="KFE60660.1"/>
    </source>
</evidence>
<keyword evidence="4 8" id="KW-0808">Transferase</keyword>
<dbReference type="PATRIC" id="fig|394096.3.peg.8571"/>
<feature type="domain" description="RlmI-like PUA" evidence="7">
    <location>
        <begin position="2"/>
        <end position="29"/>
    </location>
</feature>
<dbReference type="STRING" id="394096.DB31_4842"/>
<evidence type="ECO:0000256" key="2">
    <source>
        <dbReference type="ARBA" id="ARBA00022490"/>
    </source>
</evidence>
<dbReference type="Gene3D" id="3.40.50.150">
    <property type="entry name" value="Vaccinia Virus protein VP39"/>
    <property type="match status" value="1"/>
</dbReference>
<dbReference type="PANTHER" id="PTHR42873">
    <property type="entry name" value="RIBOSOMAL RNA LARGE SUBUNIT METHYLTRANSFERASE"/>
    <property type="match status" value="1"/>
</dbReference>
<comment type="caution">
    <text evidence="8">The sequence shown here is derived from an EMBL/GenBank/DDBJ whole genome shotgun (WGS) entry which is preliminary data.</text>
</comment>
<accession>A0A085VSK9</accession>
<dbReference type="InterPro" id="IPR019614">
    <property type="entry name" value="SAM-dep_methyl-trfase"/>
</dbReference>
<keyword evidence="5" id="KW-0949">S-adenosyl-L-methionine</keyword>
<feature type="domain" description="S-adenosylmethionine-dependent methyltransferase" evidence="6">
    <location>
        <begin position="145"/>
        <end position="323"/>
    </location>
</feature>
<dbReference type="GO" id="GO:0032259">
    <property type="term" value="P:methylation"/>
    <property type="evidence" value="ECO:0007669"/>
    <property type="project" value="UniProtKB-KW"/>
</dbReference>
<evidence type="ECO:0000256" key="5">
    <source>
        <dbReference type="ARBA" id="ARBA00022691"/>
    </source>
</evidence>
<dbReference type="CDD" id="cd02440">
    <property type="entry name" value="AdoMet_MTases"/>
    <property type="match status" value="1"/>
</dbReference>
<dbReference type="Pfam" id="PF10672">
    <property type="entry name" value="Methyltrans_SAM"/>
    <property type="match status" value="1"/>
</dbReference>
<evidence type="ECO:0000313" key="10">
    <source>
        <dbReference type="Proteomes" id="UP000028725"/>
    </source>
</evidence>
<organism evidence="8 10">
    <name type="scientific">Hyalangium minutum</name>
    <dbReference type="NCBI Taxonomy" id="394096"/>
    <lineage>
        <taxon>Bacteria</taxon>
        <taxon>Pseudomonadati</taxon>
        <taxon>Myxococcota</taxon>
        <taxon>Myxococcia</taxon>
        <taxon>Myxococcales</taxon>
        <taxon>Cystobacterineae</taxon>
        <taxon>Archangiaceae</taxon>
        <taxon>Hyalangium</taxon>
    </lineage>
</organism>
<protein>
    <submittedName>
        <fullName evidence="8">Methyltransferase</fullName>
    </submittedName>
</protein>
<keyword evidence="2" id="KW-0963">Cytoplasm</keyword>
<dbReference type="GO" id="GO:0008168">
    <property type="term" value="F:methyltransferase activity"/>
    <property type="evidence" value="ECO:0007669"/>
    <property type="project" value="UniProtKB-KW"/>
</dbReference>
<dbReference type="Pfam" id="PF17785">
    <property type="entry name" value="PUA_3"/>
    <property type="match status" value="1"/>
</dbReference>
<evidence type="ECO:0000256" key="3">
    <source>
        <dbReference type="ARBA" id="ARBA00022603"/>
    </source>
</evidence>
<gene>
    <name evidence="9" type="ORF">DB31_4842</name>
    <name evidence="8" type="ORF">DB31_6688</name>
</gene>
<evidence type="ECO:0000256" key="1">
    <source>
        <dbReference type="ARBA" id="ARBA00004496"/>
    </source>
</evidence>
<reference evidence="8 10" key="1">
    <citation type="submission" date="2014-04" db="EMBL/GenBank/DDBJ databases">
        <title>Genome assembly of Hyalangium minutum DSM 14724.</title>
        <authorList>
            <person name="Sharma G."/>
            <person name="Subramanian S."/>
        </authorList>
    </citation>
    <scope>NUCLEOTIDE SEQUENCE [LARGE SCALE GENOMIC DNA]</scope>
    <source>
        <strain evidence="8 10">DSM 14724</strain>
    </source>
</reference>
<keyword evidence="3 8" id="KW-0489">Methyltransferase</keyword>
<proteinExistence type="predicted"/>
<name>A0A085VSK9_9BACT</name>
<evidence type="ECO:0000259" key="6">
    <source>
        <dbReference type="Pfam" id="PF10672"/>
    </source>
</evidence>
<dbReference type="PANTHER" id="PTHR42873:SF1">
    <property type="entry name" value="S-ADENOSYLMETHIONINE-DEPENDENT METHYLTRANSFERASE DOMAIN-CONTAINING PROTEIN"/>
    <property type="match status" value="1"/>
</dbReference>
<keyword evidence="10" id="KW-1185">Reference proteome</keyword>
<dbReference type="CDD" id="cd11572">
    <property type="entry name" value="RlmI_M_like"/>
    <property type="match status" value="1"/>
</dbReference>
<dbReference type="EMBL" id="JMCB01000040">
    <property type="protein sequence ID" value="KFE58422.1"/>
    <property type="molecule type" value="Genomic_DNA"/>
</dbReference>
<dbReference type="InterPro" id="IPR029063">
    <property type="entry name" value="SAM-dependent_MTases_sf"/>
</dbReference>
<dbReference type="GO" id="GO:0003723">
    <property type="term" value="F:RNA binding"/>
    <property type="evidence" value="ECO:0007669"/>
    <property type="project" value="InterPro"/>
</dbReference>
<dbReference type="GO" id="GO:0005737">
    <property type="term" value="C:cytoplasm"/>
    <property type="evidence" value="ECO:0007669"/>
    <property type="project" value="UniProtKB-SubCell"/>
</dbReference>
<dbReference type="InterPro" id="IPR041532">
    <property type="entry name" value="RlmI-like_PUA"/>
</dbReference>
<dbReference type="SUPFAM" id="SSF53335">
    <property type="entry name" value="S-adenosyl-L-methionine-dependent methyltransferases"/>
    <property type="match status" value="1"/>
</dbReference>
<comment type="subcellular location">
    <subcellularLocation>
        <location evidence="1">Cytoplasm</location>
    </subcellularLocation>
</comment>